<reference evidence="2 3" key="1">
    <citation type="submission" date="2024-05" db="EMBL/GenBank/DDBJ databases">
        <title>Microbispora sp.ZYX-F-249.</title>
        <authorList>
            <person name="Xie H."/>
        </authorList>
    </citation>
    <scope>NUCLEOTIDE SEQUENCE [LARGE SCALE GENOMIC DNA]</scope>
    <source>
        <strain evidence="2 3">ZYX-F-249</strain>
    </source>
</reference>
<dbReference type="EMBL" id="JBDJAW010000026">
    <property type="protein sequence ID" value="MEN3538829.1"/>
    <property type="molecule type" value="Genomic_DNA"/>
</dbReference>
<keyword evidence="3" id="KW-1185">Reference proteome</keyword>
<sequence>MVLTALQAERDAAFAERDAERDATHAERVAEDNRRDALERRITELYTKAAEQLGHGKAAVRLAGMYALERLAQDNEGHRQTIVNVICAYLRMPYSPPTPSDPEQERREALRAARRRYHAARNGHSGVTQPADHGVQGGDPEGERQVRLAAQRILAEHLRDNRPADQRDGPSPDPRFWHGMRIDLSGATLIDFHFTRCHVAEGIFQGATFLGGASFAWADFTGTAVFDEATFLGEAWFGWAKFSRVSFVAATFCDTASFDLITVHDEGDFNGATFRRATRFSRATFIEEAWFGGATFIRRAYFDRVTFSQTAFFYNAVFTRDADFQEATFSGNADFRVATFSGGADFKEATFSGNADFKKATFSGSANFGDPTGEELFRLDEARVTDPAREHHWPSGWAAAPHSDGTTELVRVQPETAMGYTLGTSEERED</sequence>
<dbReference type="Proteomes" id="UP001447516">
    <property type="component" value="Unassembled WGS sequence"/>
</dbReference>
<feature type="region of interest" description="Disordered" evidence="1">
    <location>
        <begin position="95"/>
        <end position="141"/>
    </location>
</feature>
<dbReference type="Gene3D" id="2.160.20.80">
    <property type="entry name" value="E3 ubiquitin-protein ligase SopA"/>
    <property type="match status" value="1"/>
</dbReference>
<dbReference type="RefSeq" id="WP_346228750.1">
    <property type="nucleotide sequence ID" value="NZ_JBDJAW010000026.1"/>
</dbReference>
<protein>
    <submittedName>
        <fullName evidence="2">Pentapeptide repeat-containing protein</fullName>
    </submittedName>
</protein>
<evidence type="ECO:0000313" key="3">
    <source>
        <dbReference type="Proteomes" id="UP001447516"/>
    </source>
</evidence>
<dbReference type="SUPFAM" id="SSF141571">
    <property type="entry name" value="Pentapeptide repeat-like"/>
    <property type="match status" value="1"/>
</dbReference>
<dbReference type="InterPro" id="IPR001646">
    <property type="entry name" value="5peptide_repeat"/>
</dbReference>
<feature type="compositionally biased region" description="Basic residues" evidence="1">
    <location>
        <begin position="112"/>
        <end position="121"/>
    </location>
</feature>
<proteinExistence type="predicted"/>
<evidence type="ECO:0000313" key="2">
    <source>
        <dbReference type="EMBL" id="MEN3538829.1"/>
    </source>
</evidence>
<evidence type="ECO:0000256" key="1">
    <source>
        <dbReference type="SAM" id="MobiDB-lite"/>
    </source>
</evidence>
<name>A0ABV0AU74_9ACTN</name>
<comment type="caution">
    <text evidence="2">The sequence shown here is derived from an EMBL/GenBank/DDBJ whole genome shotgun (WGS) entry which is preliminary data.</text>
</comment>
<gene>
    <name evidence="2" type="ORF">AAH991_27215</name>
</gene>
<dbReference type="Pfam" id="PF13576">
    <property type="entry name" value="Pentapeptide_3"/>
    <property type="match status" value="3"/>
</dbReference>
<accession>A0ABV0AU74</accession>
<organism evidence="2 3">
    <name type="scientific">Microbispora maris</name>
    <dbReference type="NCBI Taxonomy" id="3144104"/>
    <lineage>
        <taxon>Bacteria</taxon>
        <taxon>Bacillati</taxon>
        <taxon>Actinomycetota</taxon>
        <taxon>Actinomycetes</taxon>
        <taxon>Streptosporangiales</taxon>
        <taxon>Streptosporangiaceae</taxon>
        <taxon>Microbispora</taxon>
    </lineage>
</organism>